<keyword evidence="1" id="KW-0472">Membrane</keyword>
<keyword evidence="1" id="KW-0812">Transmembrane</keyword>
<gene>
    <name evidence="3" type="ORF">MGAL_10B087771</name>
</gene>
<organism evidence="3 4">
    <name type="scientific">Mytilus galloprovincialis</name>
    <name type="common">Mediterranean mussel</name>
    <dbReference type="NCBI Taxonomy" id="29158"/>
    <lineage>
        <taxon>Eukaryota</taxon>
        <taxon>Metazoa</taxon>
        <taxon>Spiralia</taxon>
        <taxon>Lophotrochozoa</taxon>
        <taxon>Mollusca</taxon>
        <taxon>Bivalvia</taxon>
        <taxon>Autobranchia</taxon>
        <taxon>Pteriomorphia</taxon>
        <taxon>Mytilida</taxon>
        <taxon>Mytiloidea</taxon>
        <taxon>Mytilidae</taxon>
        <taxon>Mytilinae</taxon>
        <taxon>Mytilus</taxon>
    </lineage>
</organism>
<evidence type="ECO:0000313" key="3">
    <source>
        <dbReference type="EMBL" id="VDI24436.1"/>
    </source>
</evidence>
<evidence type="ECO:0000256" key="1">
    <source>
        <dbReference type="SAM" id="Phobius"/>
    </source>
</evidence>
<dbReference type="Proteomes" id="UP000596742">
    <property type="component" value="Unassembled WGS sequence"/>
</dbReference>
<keyword evidence="2" id="KW-0732">Signal</keyword>
<feature type="transmembrane region" description="Helical" evidence="1">
    <location>
        <begin position="96"/>
        <end position="118"/>
    </location>
</feature>
<dbReference type="EMBL" id="UYJE01004043">
    <property type="protein sequence ID" value="VDI24436.1"/>
    <property type="molecule type" value="Genomic_DNA"/>
</dbReference>
<comment type="caution">
    <text evidence="3">The sequence shown here is derived from an EMBL/GenBank/DDBJ whole genome shotgun (WGS) entry which is preliminary data.</text>
</comment>
<name>A0A8B6DUL9_MYTGA</name>
<evidence type="ECO:0000256" key="2">
    <source>
        <dbReference type="SAM" id="SignalP"/>
    </source>
</evidence>
<proteinExistence type="predicted"/>
<keyword evidence="1" id="KW-1133">Transmembrane helix</keyword>
<protein>
    <submittedName>
        <fullName evidence="3">Uncharacterized protein</fullName>
    </submittedName>
</protein>
<reference evidence="3" key="1">
    <citation type="submission" date="2018-11" db="EMBL/GenBank/DDBJ databases">
        <authorList>
            <person name="Alioto T."/>
            <person name="Alioto T."/>
        </authorList>
    </citation>
    <scope>NUCLEOTIDE SEQUENCE</scope>
</reference>
<accession>A0A8B6DUL9</accession>
<dbReference type="AlphaFoldDB" id="A0A8B6DUL9"/>
<feature type="signal peptide" evidence="2">
    <location>
        <begin position="1"/>
        <end position="23"/>
    </location>
</feature>
<feature type="chain" id="PRO_5032902058" evidence="2">
    <location>
        <begin position="24"/>
        <end position="132"/>
    </location>
</feature>
<evidence type="ECO:0000313" key="4">
    <source>
        <dbReference type="Proteomes" id="UP000596742"/>
    </source>
</evidence>
<keyword evidence="4" id="KW-1185">Reference proteome</keyword>
<sequence length="132" mass="14683">MDLVYMSFSLVLFSSTLIRNCYGVTTDIHSTIPDTTLNITDVILTTPEVTLTTHEVTLTKLGVTRKTTREATLTTLEVTLNTTKEQITDGRPDYTWIAYVVVGSLMLPLAVVSIVNCIRVKRGDDTQEKETL</sequence>